<name>A0A3N4JP52_9PEZI</name>
<organism evidence="1 2">
    <name type="scientific">Choiromyces venosus 120613-1</name>
    <dbReference type="NCBI Taxonomy" id="1336337"/>
    <lineage>
        <taxon>Eukaryota</taxon>
        <taxon>Fungi</taxon>
        <taxon>Dikarya</taxon>
        <taxon>Ascomycota</taxon>
        <taxon>Pezizomycotina</taxon>
        <taxon>Pezizomycetes</taxon>
        <taxon>Pezizales</taxon>
        <taxon>Tuberaceae</taxon>
        <taxon>Choiromyces</taxon>
    </lineage>
</organism>
<evidence type="ECO:0000313" key="1">
    <source>
        <dbReference type="EMBL" id="RPB00036.1"/>
    </source>
</evidence>
<evidence type="ECO:0000313" key="2">
    <source>
        <dbReference type="Proteomes" id="UP000276215"/>
    </source>
</evidence>
<dbReference type="AlphaFoldDB" id="A0A3N4JP52"/>
<dbReference type="EMBL" id="ML120383">
    <property type="protein sequence ID" value="RPB00036.1"/>
    <property type="molecule type" value="Genomic_DNA"/>
</dbReference>
<sequence>VRPIIFITHNECTFNSNDGYKKIWIHENKIAIRKKGHSHGLHVSGFLAPIGWLGSGIVCEILKYGGDIWWTGEQLLQQLQEKVIPGFESAFPGCQVLWAFNNAKIH</sequence>
<dbReference type="Proteomes" id="UP000276215">
    <property type="component" value="Unassembled WGS sequence"/>
</dbReference>
<feature type="non-terminal residue" evidence="1">
    <location>
        <position position="1"/>
    </location>
</feature>
<protein>
    <recommendedName>
        <fullName evidence="3">Tc1-like transposase DDE domain-containing protein</fullName>
    </recommendedName>
</protein>
<accession>A0A3N4JP52</accession>
<dbReference type="STRING" id="1336337.A0A3N4JP52"/>
<keyword evidence="2" id="KW-1185">Reference proteome</keyword>
<gene>
    <name evidence="1" type="ORF">L873DRAFT_1681670</name>
</gene>
<dbReference type="OrthoDB" id="2449121at2759"/>
<evidence type="ECO:0008006" key="3">
    <source>
        <dbReference type="Google" id="ProtNLM"/>
    </source>
</evidence>
<reference evidence="1 2" key="1">
    <citation type="journal article" date="2018" name="Nat. Ecol. Evol.">
        <title>Pezizomycetes genomes reveal the molecular basis of ectomycorrhizal truffle lifestyle.</title>
        <authorList>
            <person name="Murat C."/>
            <person name="Payen T."/>
            <person name="Noel B."/>
            <person name="Kuo A."/>
            <person name="Morin E."/>
            <person name="Chen J."/>
            <person name="Kohler A."/>
            <person name="Krizsan K."/>
            <person name="Balestrini R."/>
            <person name="Da Silva C."/>
            <person name="Montanini B."/>
            <person name="Hainaut M."/>
            <person name="Levati E."/>
            <person name="Barry K.W."/>
            <person name="Belfiori B."/>
            <person name="Cichocki N."/>
            <person name="Clum A."/>
            <person name="Dockter R.B."/>
            <person name="Fauchery L."/>
            <person name="Guy J."/>
            <person name="Iotti M."/>
            <person name="Le Tacon F."/>
            <person name="Lindquist E.A."/>
            <person name="Lipzen A."/>
            <person name="Malagnac F."/>
            <person name="Mello A."/>
            <person name="Molinier V."/>
            <person name="Miyauchi S."/>
            <person name="Poulain J."/>
            <person name="Riccioni C."/>
            <person name="Rubini A."/>
            <person name="Sitrit Y."/>
            <person name="Splivallo R."/>
            <person name="Traeger S."/>
            <person name="Wang M."/>
            <person name="Zifcakova L."/>
            <person name="Wipf D."/>
            <person name="Zambonelli A."/>
            <person name="Paolocci F."/>
            <person name="Nowrousian M."/>
            <person name="Ottonello S."/>
            <person name="Baldrian P."/>
            <person name="Spatafora J.W."/>
            <person name="Henrissat B."/>
            <person name="Nagy L.G."/>
            <person name="Aury J.M."/>
            <person name="Wincker P."/>
            <person name="Grigoriev I.V."/>
            <person name="Bonfante P."/>
            <person name="Martin F.M."/>
        </authorList>
    </citation>
    <scope>NUCLEOTIDE SEQUENCE [LARGE SCALE GENOMIC DNA]</scope>
    <source>
        <strain evidence="1 2">120613-1</strain>
    </source>
</reference>
<proteinExistence type="predicted"/>